<name>A0A8A4TN66_SULCO</name>
<accession>A0A8A4TN66</accession>
<proteinExistence type="predicted"/>
<gene>
    <name evidence="2" type="ORF">J3U87_32690</name>
</gene>
<feature type="signal peptide" evidence="1">
    <location>
        <begin position="1"/>
        <end position="28"/>
    </location>
</feature>
<evidence type="ECO:0000256" key="1">
    <source>
        <dbReference type="SAM" id="SignalP"/>
    </source>
</evidence>
<keyword evidence="1" id="KW-0732">Signal</keyword>
<feature type="chain" id="PRO_5035271889" evidence="1">
    <location>
        <begin position="29"/>
        <end position="441"/>
    </location>
</feature>
<evidence type="ECO:0000313" key="3">
    <source>
        <dbReference type="Proteomes" id="UP000663929"/>
    </source>
</evidence>
<dbReference type="SUPFAM" id="SSF56935">
    <property type="entry name" value="Porins"/>
    <property type="match status" value="1"/>
</dbReference>
<evidence type="ECO:0000313" key="2">
    <source>
        <dbReference type="EMBL" id="QTD50368.1"/>
    </source>
</evidence>
<dbReference type="InterPro" id="IPR025737">
    <property type="entry name" value="FApF"/>
</dbReference>
<dbReference type="AlphaFoldDB" id="A0A8A4TN66"/>
<protein>
    <submittedName>
        <fullName evidence="2">Transporter</fullName>
    </submittedName>
</protein>
<dbReference type="KEGG" id="scor:J3U87_32690"/>
<reference evidence="2" key="1">
    <citation type="submission" date="2021-03" db="EMBL/GenBank/DDBJ databases">
        <title>Acanthopleuribacteraceae sp. M133.</title>
        <authorList>
            <person name="Wang G."/>
        </authorList>
    </citation>
    <scope>NUCLEOTIDE SEQUENCE</scope>
    <source>
        <strain evidence="2">M133</strain>
    </source>
</reference>
<dbReference type="Pfam" id="PF13557">
    <property type="entry name" value="Phenol_MetA_deg"/>
    <property type="match status" value="1"/>
</dbReference>
<dbReference type="Proteomes" id="UP000663929">
    <property type="component" value="Chromosome"/>
</dbReference>
<keyword evidence="3" id="KW-1185">Reference proteome</keyword>
<organism evidence="2 3">
    <name type="scientific">Sulfidibacter corallicola</name>
    <dbReference type="NCBI Taxonomy" id="2818388"/>
    <lineage>
        <taxon>Bacteria</taxon>
        <taxon>Pseudomonadati</taxon>
        <taxon>Acidobacteriota</taxon>
        <taxon>Holophagae</taxon>
        <taxon>Acanthopleuribacterales</taxon>
        <taxon>Acanthopleuribacteraceae</taxon>
        <taxon>Sulfidibacter</taxon>
    </lineage>
</organism>
<dbReference type="RefSeq" id="WP_237380006.1">
    <property type="nucleotide sequence ID" value="NZ_CP071793.1"/>
</dbReference>
<dbReference type="EMBL" id="CP071793">
    <property type="protein sequence ID" value="QTD50368.1"/>
    <property type="molecule type" value="Genomic_DNA"/>
</dbReference>
<sequence>MNRSFRSVTHFGFLSFLLVSMTNLPVHAQLNNTFDSVFNEILVNRLQLSPGAHGNHYREAAMLAASQLTPSLNSLIASNVSSFPNSATSVGVTFSFEGGAPQKIRQAEGPIFGEMATTQGKGVFNLGMNASHLSLDKFRGLDTEDMRFTFPHVDVTGDGTLGENPNESDTIDVTMGIDVDATIYNFYATYGITDRVDVTIGVPVIDVSLTGTAVASVNSFTIAALGEANHHFGDDATRPVLQTAVPYSDSAAGIGDATIRFKYNAFRNDRFGLGFILEYRLATGDDDDYLGTGENEIRLSQIFSGERESFSWHLNLSFERRPADLDSDEFEYLAGFNYEVGGGLAWTMEVLGEYDLNDKETIELLPGTVTITDRSGDAINTRIVELSNIPERDNDNTLSGSIGVRFAPSDRLVLIANVLLPLNDGGLRSDVVGTAGVGYTF</sequence>